<dbReference type="Pfam" id="PF11275">
    <property type="entry name" value="DUF3077"/>
    <property type="match status" value="1"/>
</dbReference>
<protein>
    <recommendedName>
        <fullName evidence="3">DUF3077 domain-containing protein</fullName>
    </recommendedName>
</protein>
<dbReference type="InterPro" id="IPR021427">
    <property type="entry name" value="DUF3077"/>
</dbReference>
<dbReference type="AlphaFoldDB" id="A0A1C7Z9Z8"/>
<dbReference type="Proteomes" id="UP000093104">
    <property type="component" value="Unassembled WGS sequence"/>
</dbReference>
<dbReference type="RefSeq" id="WP_065831502.1">
    <property type="nucleotide sequence ID" value="NZ_LGSI01000005.1"/>
</dbReference>
<reference evidence="1 2" key="1">
    <citation type="submission" date="2015-07" db="EMBL/GenBank/DDBJ databases">
        <title>Draft genome sequence of a diazotrophic, plant growth-promoting rhizobacterium of the Pseudomonas syringae complex.</title>
        <authorList>
            <person name="Patten C.L."/>
            <person name="Jeong H."/>
        </authorList>
    </citation>
    <scope>NUCLEOTIDE SEQUENCE [LARGE SCALE GENOMIC DNA]</scope>
    <source>
        <strain evidence="1 2">GR12-2</strain>
    </source>
</reference>
<organism evidence="1 2">
    <name type="scientific">Pseudomonas syringae</name>
    <dbReference type="NCBI Taxonomy" id="317"/>
    <lineage>
        <taxon>Bacteria</taxon>
        <taxon>Pseudomonadati</taxon>
        <taxon>Pseudomonadota</taxon>
        <taxon>Gammaproteobacteria</taxon>
        <taxon>Pseudomonadales</taxon>
        <taxon>Pseudomonadaceae</taxon>
        <taxon>Pseudomonas</taxon>
    </lineage>
</organism>
<evidence type="ECO:0000313" key="2">
    <source>
        <dbReference type="Proteomes" id="UP000093104"/>
    </source>
</evidence>
<dbReference type="OrthoDB" id="6946132at2"/>
<comment type="caution">
    <text evidence="1">The sequence shown here is derived from an EMBL/GenBank/DDBJ whole genome shotgun (WGS) entry which is preliminary data.</text>
</comment>
<proteinExistence type="predicted"/>
<name>A0A1C7Z9Z8_PSESX</name>
<accession>A0A1C7Z9Z8</accession>
<gene>
    <name evidence="1" type="ORF">AFK24_01190</name>
</gene>
<sequence length="86" mass="9288">MNKRLSPVSCNSGHFLVQPNITLQHALEQAVYLLASASTLSAETSDADLQTCRSMNGAIQHLIDMSRHLIEASVVLTDSPNPARSL</sequence>
<dbReference type="EMBL" id="LGSI01000005">
    <property type="protein sequence ID" value="OCR26771.1"/>
    <property type="molecule type" value="Genomic_DNA"/>
</dbReference>
<evidence type="ECO:0000313" key="1">
    <source>
        <dbReference type="EMBL" id="OCR26771.1"/>
    </source>
</evidence>
<evidence type="ECO:0008006" key="3">
    <source>
        <dbReference type="Google" id="ProtNLM"/>
    </source>
</evidence>